<reference evidence="1 2" key="1">
    <citation type="submission" date="2020-05" db="EMBL/GenBank/DDBJ databases">
        <authorList>
            <person name="Petersen J."/>
            <person name="Sayavedra L."/>
        </authorList>
    </citation>
    <scope>NUCLEOTIDE SEQUENCE [LARGE SCALE GENOMIC DNA]</scope>
    <source>
        <strain evidence="1">B thermophilus SOXS</strain>
    </source>
</reference>
<evidence type="ECO:0000313" key="2">
    <source>
        <dbReference type="Proteomes" id="UP000643672"/>
    </source>
</evidence>
<sequence length="42" mass="4701">MYIDTGAGNVRMSTYLVPVENLAVFTFDLTGLHKKNTNNLLE</sequence>
<accession>A0A8H8XE84</accession>
<dbReference type="EMBL" id="CAESAQ020000078">
    <property type="protein sequence ID" value="CAB5504353.1"/>
    <property type="molecule type" value="Genomic_DNA"/>
</dbReference>
<evidence type="ECO:0000313" key="1">
    <source>
        <dbReference type="EMBL" id="CAB5504353.1"/>
    </source>
</evidence>
<gene>
    <name evidence="1" type="ORF">THERMOS_1943</name>
</gene>
<keyword evidence="2" id="KW-1185">Reference proteome</keyword>
<dbReference type="AlphaFoldDB" id="A0A8H8XE84"/>
<protein>
    <submittedName>
        <fullName evidence="1">Uncharacterized protein</fullName>
    </submittedName>
</protein>
<comment type="caution">
    <text evidence="1">The sequence shown here is derived from an EMBL/GenBank/DDBJ whole genome shotgun (WGS) entry which is preliminary data.</text>
</comment>
<name>A0A8H8XE84_9GAMM</name>
<proteinExistence type="predicted"/>
<dbReference type="Proteomes" id="UP000643672">
    <property type="component" value="Unassembled WGS sequence"/>
</dbReference>
<organism evidence="1 2">
    <name type="scientific">Bathymodiolus thermophilus thioautotrophic gill symbiont</name>
    <dbReference type="NCBI Taxonomy" id="2360"/>
    <lineage>
        <taxon>Bacteria</taxon>
        <taxon>Pseudomonadati</taxon>
        <taxon>Pseudomonadota</taxon>
        <taxon>Gammaproteobacteria</taxon>
        <taxon>sulfur-oxidizing symbionts</taxon>
    </lineage>
</organism>